<dbReference type="InterPro" id="IPR023780">
    <property type="entry name" value="Chromo_domain"/>
</dbReference>
<dbReference type="SUPFAM" id="SSF54160">
    <property type="entry name" value="Chromo domain-like"/>
    <property type="match status" value="1"/>
</dbReference>
<protein>
    <recommendedName>
        <fullName evidence="2">Chromo domain-containing protein</fullName>
    </recommendedName>
</protein>
<proteinExistence type="predicted"/>
<comment type="caution">
    <text evidence="3">The sequence shown here is derived from an EMBL/GenBank/DDBJ whole genome shotgun (WGS) entry which is preliminary data.</text>
</comment>
<evidence type="ECO:0000259" key="2">
    <source>
        <dbReference type="Pfam" id="PF00385"/>
    </source>
</evidence>
<evidence type="ECO:0000313" key="4">
    <source>
        <dbReference type="Proteomes" id="UP001188597"/>
    </source>
</evidence>
<dbReference type="Pfam" id="PF00385">
    <property type="entry name" value="Chromo"/>
    <property type="match status" value="1"/>
</dbReference>
<organism evidence="3 4">
    <name type="scientific">Escallonia herrerae</name>
    <dbReference type="NCBI Taxonomy" id="1293975"/>
    <lineage>
        <taxon>Eukaryota</taxon>
        <taxon>Viridiplantae</taxon>
        <taxon>Streptophyta</taxon>
        <taxon>Embryophyta</taxon>
        <taxon>Tracheophyta</taxon>
        <taxon>Spermatophyta</taxon>
        <taxon>Magnoliopsida</taxon>
        <taxon>eudicotyledons</taxon>
        <taxon>Gunneridae</taxon>
        <taxon>Pentapetalae</taxon>
        <taxon>asterids</taxon>
        <taxon>campanulids</taxon>
        <taxon>Escalloniales</taxon>
        <taxon>Escalloniaceae</taxon>
        <taxon>Escallonia</taxon>
    </lineage>
</organism>
<sequence length="273" mass="31015">MVETRLKQTENGVKAMEKKLVETNSDYKSLQKRINMRTRLVDGRITIPDKRMNSLEMENHQGVERCREANEKRKGIWYTFDEPFTPKCKCRNKKLFLAIAEEEGESEGDCSYEDVVQHWPLTPSTFHSMLWSMDSQPYINTIKLKGILNSHPITILIDSDATDKFIDPKVVTRAQCSTSEISNTLVTIANGTKITSSACVTSSNRTNDLTSTTLPTYQCDDIEPKELVAILNQRVVGRGNKEQVLIQWNGGSAEDATWEDYEGITKEFPKLDP</sequence>
<keyword evidence="4" id="KW-1185">Reference proteome</keyword>
<keyword evidence="1" id="KW-0175">Coiled coil</keyword>
<dbReference type="InterPro" id="IPR016197">
    <property type="entry name" value="Chromo-like_dom_sf"/>
</dbReference>
<gene>
    <name evidence="3" type="ORF">RJ639_045484</name>
</gene>
<dbReference type="Proteomes" id="UP001188597">
    <property type="component" value="Unassembled WGS sequence"/>
</dbReference>
<dbReference type="EMBL" id="JAVXUP010000778">
    <property type="protein sequence ID" value="KAK3021100.1"/>
    <property type="molecule type" value="Genomic_DNA"/>
</dbReference>
<evidence type="ECO:0000256" key="1">
    <source>
        <dbReference type="SAM" id="Coils"/>
    </source>
</evidence>
<name>A0AA88W7N8_9ASTE</name>
<dbReference type="AlphaFoldDB" id="A0AA88W7N8"/>
<reference evidence="3" key="1">
    <citation type="submission" date="2022-12" db="EMBL/GenBank/DDBJ databases">
        <title>Draft genome assemblies for two species of Escallonia (Escalloniales).</title>
        <authorList>
            <person name="Chanderbali A."/>
            <person name="Dervinis C."/>
            <person name="Anghel I."/>
            <person name="Soltis D."/>
            <person name="Soltis P."/>
            <person name="Zapata F."/>
        </authorList>
    </citation>
    <scope>NUCLEOTIDE SEQUENCE</scope>
    <source>
        <strain evidence="3">UCBG64.0493</strain>
        <tissue evidence="3">Leaf</tissue>
    </source>
</reference>
<feature type="coiled-coil region" evidence="1">
    <location>
        <begin position="6"/>
        <end position="33"/>
    </location>
</feature>
<evidence type="ECO:0000313" key="3">
    <source>
        <dbReference type="EMBL" id="KAK3021100.1"/>
    </source>
</evidence>
<feature type="domain" description="Chromo" evidence="2">
    <location>
        <begin position="229"/>
        <end position="271"/>
    </location>
</feature>
<dbReference type="Gene3D" id="2.40.50.40">
    <property type="match status" value="1"/>
</dbReference>
<accession>A0AA88W7N8</accession>